<comment type="caution">
    <text evidence="8">The sequence shown here is derived from an EMBL/GenBank/DDBJ whole genome shotgun (WGS) entry which is preliminary data.</text>
</comment>
<dbReference type="GO" id="GO:0016987">
    <property type="term" value="F:sigma factor activity"/>
    <property type="evidence" value="ECO:0007669"/>
    <property type="project" value="UniProtKB-KW"/>
</dbReference>
<dbReference type="InterPro" id="IPR007627">
    <property type="entry name" value="RNA_pol_sigma70_r2"/>
</dbReference>
<feature type="domain" description="RNA polymerase sigma-70 region 2" evidence="6">
    <location>
        <begin position="12"/>
        <end position="79"/>
    </location>
</feature>
<keyword evidence="5" id="KW-0812">Transmembrane</keyword>
<dbReference type="InterPro" id="IPR013324">
    <property type="entry name" value="RNA_pol_sigma_r3/r4-like"/>
</dbReference>
<dbReference type="Pfam" id="PF08281">
    <property type="entry name" value="Sigma70_r4_2"/>
    <property type="match status" value="1"/>
</dbReference>
<keyword evidence="3" id="KW-0731">Sigma factor</keyword>
<evidence type="ECO:0000259" key="7">
    <source>
        <dbReference type="Pfam" id="PF08281"/>
    </source>
</evidence>
<dbReference type="PANTHER" id="PTHR43133:SF46">
    <property type="entry name" value="RNA POLYMERASE SIGMA-70 FACTOR ECF SUBFAMILY"/>
    <property type="match status" value="1"/>
</dbReference>
<comment type="similarity">
    <text evidence="1">Belongs to the sigma-70 factor family. ECF subfamily.</text>
</comment>
<dbReference type="NCBIfam" id="TIGR02937">
    <property type="entry name" value="sigma70-ECF"/>
    <property type="match status" value="1"/>
</dbReference>
<dbReference type="NCBIfam" id="TIGR02985">
    <property type="entry name" value="Sig70_bacteroi1"/>
    <property type="match status" value="1"/>
</dbReference>
<feature type="domain" description="RNA polymerase sigma factor 70 region 4 type 2" evidence="7">
    <location>
        <begin position="110"/>
        <end position="160"/>
    </location>
</feature>
<evidence type="ECO:0000256" key="5">
    <source>
        <dbReference type="SAM" id="Phobius"/>
    </source>
</evidence>
<dbReference type="Proteomes" id="UP001319080">
    <property type="component" value="Unassembled WGS sequence"/>
</dbReference>
<dbReference type="SUPFAM" id="SSF88946">
    <property type="entry name" value="Sigma2 domain of RNA polymerase sigma factors"/>
    <property type="match status" value="1"/>
</dbReference>
<dbReference type="Gene3D" id="1.10.1740.10">
    <property type="match status" value="1"/>
</dbReference>
<keyword evidence="4" id="KW-0804">Transcription</keyword>
<organism evidence="8 9">
    <name type="scientific">Dawidia cretensis</name>
    <dbReference type="NCBI Taxonomy" id="2782350"/>
    <lineage>
        <taxon>Bacteria</taxon>
        <taxon>Pseudomonadati</taxon>
        <taxon>Bacteroidota</taxon>
        <taxon>Cytophagia</taxon>
        <taxon>Cytophagales</taxon>
        <taxon>Chryseotaleaceae</taxon>
        <taxon>Dawidia</taxon>
    </lineage>
</organism>
<keyword evidence="5" id="KW-0472">Membrane</keyword>
<dbReference type="EMBL" id="JAHESE010000001">
    <property type="protein sequence ID" value="MBT1706942.1"/>
    <property type="molecule type" value="Genomic_DNA"/>
</dbReference>
<gene>
    <name evidence="8" type="ORF">KK062_01835</name>
</gene>
<dbReference type="PANTHER" id="PTHR43133">
    <property type="entry name" value="RNA POLYMERASE ECF-TYPE SIGMA FACTO"/>
    <property type="match status" value="1"/>
</dbReference>
<dbReference type="SUPFAM" id="SSF88659">
    <property type="entry name" value="Sigma3 and sigma4 domains of RNA polymerase sigma factors"/>
    <property type="match status" value="1"/>
</dbReference>
<evidence type="ECO:0000256" key="3">
    <source>
        <dbReference type="ARBA" id="ARBA00023082"/>
    </source>
</evidence>
<dbReference type="InterPro" id="IPR014284">
    <property type="entry name" value="RNA_pol_sigma-70_dom"/>
</dbReference>
<keyword evidence="2" id="KW-0805">Transcription regulation</keyword>
<evidence type="ECO:0000256" key="4">
    <source>
        <dbReference type="ARBA" id="ARBA00023163"/>
    </source>
</evidence>
<protein>
    <submittedName>
        <fullName evidence="8">RNA polymerase sigma-70 factor</fullName>
    </submittedName>
</protein>
<evidence type="ECO:0000256" key="2">
    <source>
        <dbReference type="ARBA" id="ARBA00023015"/>
    </source>
</evidence>
<dbReference type="GO" id="GO:0006352">
    <property type="term" value="P:DNA-templated transcription initiation"/>
    <property type="evidence" value="ECO:0007669"/>
    <property type="project" value="InterPro"/>
</dbReference>
<dbReference type="RefSeq" id="WP_254082523.1">
    <property type="nucleotide sequence ID" value="NZ_JAHESE010000001.1"/>
</dbReference>
<dbReference type="Gene3D" id="1.10.10.10">
    <property type="entry name" value="Winged helix-like DNA-binding domain superfamily/Winged helix DNA-binding domain"/>
    <property type="match status" value="1"/>
</dbReference>
<keyword evidence="9" id="KW-1185">Reference proteome</keyword>
<dbReference type="GO" id="GO:0003677">
    <property type="term" value="F:DNA binding"/>
    <property type="evidence" value="ECO:0007669"/>
    <property type="project" value="InterPro"/>
</dbReference>
<dbReference type="CDD" id="cd06171">
    <property type="entry name" value="Sigma70_r4"/>
    <property type="match status" value="1"/>
</dbReference>
<proteinExistence type="inferred from homology"/>
<evidence type="ECO:0000256" key="1">
    <source>
        <dbReference type="ARBA" id="ARBA00010641"/>
    </source>
</evidence>
<dbReference type="Pfam" id="PF04542">
    <property type="entry name" value="Sigma70_r2"/>
    <property type="match status" value="1"/>
</dbReference>
<dbReference type="AlphaFoldDB" id="A0AAP2DVJ7"/>
<dbReference type="InterPro" id="IPR039425">
    <property type="entry name" value="RNA_pol_sigma-70-like"/>
</dbReference>
<evidence type="ECO:0000313" key="9">
    <source>
        <dbReference type="Proteomes" id="UP001319080"/>
    </source>
</evidence>
<accession>A0AAP2DVJ7</accession>
<dbReference type="InterPro" id="IPR014327">
    <property type="entry name" value="RNA_pol_sigma70_bacteroid"/>
</dbReference>
<evidence type="ECO:0000313" key="8">
    <source>
        <dbReference type="EMBL" id="MBT1706942.1"/>
    </source>
</evidence>
<sequence>MESALPADFASLFRQHHKGLCDLAYNIVCDRDAAKDIVQEVFVKLWNNRSHVIFGDQIKHYLYKATVHTAYNYVRSHKRLFSLDDYKGLEMLRAFPETDALEFRELELRTRQAIDRLPAKCKSIYLLSRQEGLKYQEIADTLGISLKTVENQMGIALEKLRQELKPFLSLEIVTWLAVVGLALYRLLFIEAQNF</sequence>
<evidence type="ECO:0000259" key="6">
    <source>
        <dbReference type="Pfam" id="PF04542"/>
    </source>
</evidence>
<reference evidence="8 9" key="1">
    <citation type="submission" date="2021-05" db="EMBL/GenBank/DDBJ databases">
        <title>A Polyphasic approach of four new species of the genus Ohtaekwangia: Ohtaekwangia histidinii sp. nov., Ohtaekwangia cretensis sp. nov., Ohtaekwangia indiensis sp. nov., Ohtaekwangia reichenbachii sp. nov. from diverse environment.</title>
        <authorList>
            <person name="Octaviana S."/>
        </authorList>
    </citation>
    <scope>NUCLEOTIDE SEQUENCE [LARGE SCALE GENOMIC DNA]</scope>
    <source>
        <strain evidence="8 9">PWU5</strain>
    </source>
</reference>
<feature type="transmembrane region" description="Helical" evidence="5">
    <location>
        <begin position="167"/>
        <end position="187"/>
    </location>
</feature>
<name>A0AAP2DVJ7_9BACT</name>
<dbReference type="InterPro" id="IPR013325">
    <property type="entry name" value="RNA_pol_sigma_r2"/>
</dbReference>
<keyword evidence="5" id="KW-1133">Transmembrane helix</keyword>
<dbReference type="InterPro" id="IPR036388">
    <property type="entry name" value="WH-like_DNA-bd_sf"/>
</dbReference>
<dbReference type="InterPro" id="IPR013249">
    <property type="entry name" value="RNA_pol_sigma70_r4_t2"/>
</dbReference>